<protein>
    <submittedName>
        <fullName evidence="1">Class I lanthipeptide</fullName>
    </submittedName>
</protein>
<dbReference type="RefSeq" id="WP_188091531.1">
    <property type="nucleotide sequence ID" value="NZ_JACVFC010000005.1"/>
</dbReference>
<keyword evidence="2" id="KW-1185">Reference proteome</keyword>
<gene>
    <name evidence="1" type="ORF">ICL07_28880</name>
</gene>
<evidence type="ECO:0000313" key="1">
    <source>
        <dbReference type="EMBL" id="MBC9934436.1"/>
    </source>
</evidence>
<accession>A0ABR7TY64</accession>
<comment type="caution">
    <text evidence="1">The sequence shown here is derived from an EMBL/GenBank/DDBJ whole genome shotgun (WGS) entry which is preliminary data.</text>
</comment>
<evidence type="ECO:0000313" key="2">
    <source>
        <dbReference type="Proteomes" id="UP000659124"/>
    </source>
</evidence>
<proteinExistence type="predicted"/>
<dbReference type="EMBL" id="JACVFC010000005">
    <property type="protein sequence ID" value="MBC9934436.1"/>
    <property type="molecule type" value="Genomic_DNA"/>
</dbReference>
<name>A0ABR7TY64_9BACT</name>
<organism evidence="1 2">
    <name type="scientific">Chitinophaga qingshengii</name>
    <dbReference type="NCBI Taxonomy" id="1569794"/>
    <lineage>
        <taxon>Bacteria</taxon>
        <taxon>Pseudomonadati</taxon>
        <taxon>Bacteroidota</taxon>
        <taxon>Chitinophagia</taxon>
        <taxon>Chitinophagales</taxon>
        <taxon>Chitinophagaceae</taxon>
        <taxon>Chitinophaga</taxon>
    </lineage>
</organism>
<dbReference type="NCBIfam" id="NF038153">
    <property type="entry name" value="lant_leader_L1a"/>
    <property type="match status" value="1"/>
</dbReference>
<reference evidence="1 2" key="1">
    <citation type="submission" date="2020-09" db="EMBL/GenBank/DDBJ databases">
        <title>Genome sequences of type strains of Chitinophaga qingshengii and Chitinophaga varians.</title>
        <authorList>
            <person name="Kittiwongwattana C."/>
        </authorList>
    </citation>
    <scope>NUCLEOTIDE SEQUENCE [LARGE SCALE GENOMIC DNA]</scope>
    <source>
        <strain evidence="1 2">JCM 30026</strain>
    </source>
</reference>
<sequence length="61" mass="6736">MKKKTLSLSKKLFLQRGIVATLNQQGQHQVVGGAPAKTYGCHTWLPNAGCYTETNQFILCL</sequence>
<dbReference type="Proteomes" id="UP000659124">
    <property type="component" value="Unassembled WGS sequence"/>
</dbReference>
<dbReference type="InterPro" id="IPR058238">
    <property type="entry name" value="Lant_leader_dom"/>
</dbReference>